<evidence type="ECO:0000313" key="3">
    <source>
        <dbReference type="Proteomes" id="UP001172708"/>
    </source>
</evidence>
<evidence type="ECO:0000256" key="1">
    <source>
        <dbReference type="SAM" id="SignalP"/>
    </source>
</evidence>
<dbReference type="RefSeq" id="WP_301141763.1">
    <property type="nucleotide sequence ID" value="NZ_JAUHQA010000001.1"/>
</dbReference>
<dbReference type="Pfam" id="PF14412">
    <property type="entry name" value="AHH"/>
    <property type="match status" value="1"/>
</dbReference>
<protein>
    <submittedName>
        <fullName evidence="2">AHH domain-containing protein</fullName>
    </submittedName>
</protein>
<dbReference type="Proteomes" id="UP001172708">
    <property type="component" value="Unassembled WGS sequence"/>
</dbReference>
<sequence length="597" mass="64019">MPSIRAAVAAVSAAVLMLTAGFASSAAAEASPVQGLSFTVDTTTVDSTDPYVNLTFTFSAPTSSVADLHLSTGTRTTKHWCHGVSQNACVLTLRREIPEDQTVTFTAKLTQSGVPDQSLGSVTVTHAGWPGVITAFDAVRDGSTGFGDARFRLIAETSAPLSGYELSVFSISKGRLVSECSRDYQTFCGPFTGVPEGTIAVYEAVVSSGGYAGGGEYSGRVPARATTFAYSGDIESLVDDLARYALVALTQPPASMSARALAIEAASTSTSAAMQLNDTAACGRFAPYLRANPRTRSTAGDFWLTCNSEGLGVALKGLASIVSIGTIIAIIQDMAVDPDAPLDADVDPSADCFVLLSGPATWCTENADDAWLNPGQPTAADYDGAVNSPTAYSTPDKPWDPKPLRPRFTCFDGTEAWSCDGIPGEPREIEIYVLEDGEWEPQASRAGSKPPTNCMFLDANGDLLLDDDGRIDTSVRDEKLDQLLRQDGLENTYERHHIVTRHANASNLAKVELVNRMRSVIDSYSMGIDDGLNIIVIPHEGPHPAEYHQWVLQNLQMIDDDANGSEEVFRELFRTRISDVIRTDPSIVLGAYWRCRR</sequence>
<accession>A0ABT8GG27</accession>
<feature type="signal peptide" evidence="1">
    <location>
        <begin position="1"/>
        <end position="28"/>
    </location>
</feature>
<dbReference type="EMBL" id="JAUHQA010000001">
    <property type="protein sequence ID" value="MDN4480386.1"/>
    <property type="molecule type" value="Genomic_DNA"/>
</dbReference>
<keyword evidence="1" id="KW-0732">Signal</keyword>
<proteinExistence type="predicted"/>
<gene>
    <name evidence="2" type="ORF">QQX02_05550</name>
</gene>
<reference evidence="2" key="1">
    <citation type="submission" date="2023-06" db="EMBL/GenBank/DDBJ databases">
        <title>Egi l300058.</title>
        <authorList>
            <person name="Gao L."/>
            <person name="Fang B.-Z."/>
            <person name="Li W.-J."/>
        </authorList>
    </citation>
    <scope>NUCLEOTIDE SEQUENCE</scope>
    <source>
        <strain evidence="2">EGI L300058</strain>
    </source>
</reference>
<dbReference type="InterPro" id="IPR032871">
    <property type="entry name" value="AHH_dom_containing"/>
</dbReference>
<feature type="chain" id="PRO_5045845535" evidence="1">
    <location>
        <begin position="29"/>
        <end position="597"/>
    </location>
</feature>
<comment type="caution">
    <text evidence="2">The sequence shown here is derived from an EMBL/GenBank/DDBJ whole genome shotgun (WGS) entry which is preliminary data.</text>
</comment>
<keyword evidence="3" id="KW-1185">Reference proteome</keyword>
<evidence type="ECO:0000313" key="2">
    <source>
        <dbReference type="EMBL" id="MDN4480386.1"/>
    </source>
</evidence>
<name>A0ABT8GG27_9MICO</name>
<organism evidence="2 3">
    <name type="scientific">Demequina muriae</name>
    <dbReference type="NCBI Taxonomy" id="3051664"/>
    <lineage>
        <taxon>Bacteria</taxon>
        <taxon>Bacillati</taxon>
        <taxon>Actinomycetota</taxon>
        <taxon>Actinomycetes</taxon>
        <taxon>Micrococcales</taxon>
        <taxon>Demequinaceae</taxon>
        <taxon>Demequina</taxon>
    </lineage>
</organism>